<comment type="caution">
    <text evidence="2">The sequence shown here is derived from an EMBL/GenBank/DDBJ whole genome shotgun (WGS) entry which is preliminary data.</text>
</comment>
<dbReference type="SUPFAM" id="SSF48726">
    <property type="entry name" value="Immunoglobulin"/>
    <property type="match status" value="1"/>
</dbReference>
<dbReference type="InterPro" id="IPR036179">
    <property type="entry name" value="Ig-like_dom_sf"/>
</dbReference>
<sequence>EQLCPPTFVVKMRNSRVLEGDGVRLECKVTASPAPQLYWKKDKEMLRIDPMRM</sequence>
<dbReference type="InterPro" id="IPR013783">
    <property type="entry name" value="Ig-like_fold"/>
</dbReference>
<organism evidence="2 3">
    <name type="scientific">Cirrhinus mrigala</name>
    <name type="common">Mrigala</name>
    <dbReference type="NCBI Taxonomy" id="683832"/>
    <lineage>
        <taxon>Eukaryota</taxon>
        <taxon>Metazoa</taxon>
        <taxon>Chordata</taxon>
        <taxon>Craniata</taxon>
        <taxon>Vertebrata</taxon>
        <taxon>Euteleostomi</taxon>
        <taxon>Actinopterygii</taxon>
        <taxon>Neopterygii</taxon>
        <taxon>Teleostei</taxon>
        <taxon>Ostariophysi</taxon>
        <taxon>Cypriniformes</taxon>
        <taxon>Cyprinidae</taxon>
        <taxon>Labeoninae</taxon>
        <taxon>Labeonini</taxon>
        <taxon>Cirrhinus</taxon>
    </lineage>
</organism>
<gene>
    <name evidence="2" type="ORF">M9458_029247</name>
</gene>
<dbReference type="PANTHER" id="PTHR47633">
    <property type="entry name" value="IMMUNOGLOBULIN"/>
    <property type="match status" value="1"/>
</dbReference>
<proteinExistence type="predicted"/>
<accession>A0ABD0PSM7</accession>
<protein>
    <recommendedName>
        <fullName evidence="1">Ig-like domain-containing protein</fullName>
    </recommendedName>
</protein>
<dbReference type="Gene3D" id="2.60.40.10">
    <property type="entry name" value="Immunoglobulins"/>
    <property type="match status" value="1"/>
</dbReference>
<feature type="non-terminal residue" evidence="2">
    <location>
        <position position="1"/>
    </location>
</feature>
<dbReference type="Pfam" id="PF07679">
    <property type="entry name" value="I-set"/>
    <property type="match status" value="1"/>
</dbReference>
<dbReference type="Proteomes" id="UP001529510">
    <property type="component" value="Unassembled WGS sequence"/>
</dbReference>
<dbReference type="InterPro" id="IPR013098">
    <property type="entry name" value="Ig_I-set"/>
</dbReference>
<reference evidence="2 3" key="1">
    <citation type="submission" date="2024-05" db="EMBL/GenBank/DDBJ databases">
        <title>Genome sequencing and assembly of Indian major carp, Cirrhinus mrigala (Hamilton, 1822).</title>
        <authorList>
            <person name="Mohindra V."/>
            <person name="Chowdhury L.M."/>
            <person name="Lal K."/>
            <person name="Jena J.K."/>
        </authorList>
    </citation>
    <scope>NUCLEOTIDE SEQUENCE [LARGE SCALE GENOMIC DNA]</scope>
    <source>
        <strain evidence="2">CM1030</strain>
        <tissue evidence="2">Blood</tissue>
    </source>
</reference>
<dbReference type="AlphaFoldDB" id="A0ABD0PSM7"/>
<name>A0ABD0PSM7_CIRMR</name>
<dbReference type="PROSITE" id="PS50835">
    <property type="entry name" value="IG_LIKE"/>
    <property type="match status" value="1"/>
</dbReference>
<dbReference type="InterPro" id="IPR007110">
    <property type="entry name" value="Ig-like_dom"/>
</dbReference>
<evidence type="ECO:0000313" key="2">
    <source>
        <dbReference type="EMBL" id="KAL0176917.1"/>
    </source>
</evidence>
<evidence type="ECO:0000313" key="3">
    <source>
        <dbReference type="Proteomes" id="UP001529510"/>
    </source>
</evidence>
<feature type="non-terminal residue" evidence="2">
    <location>
        <position position="53"/>
    </location>
</feature>
<keyword evidence="3" id="KW-1185">Reference proteome</keyword>
<feature type="domain" description="Ig-like" evidence="1">
    <location>
        <begin position="6"/>
        <end position="53"/>
    </location>
</feature>
<evidence type="ECO:0000259" key="1">
    <source>
        <dbReference type="PROSITE" id="PS50835"/>
    </source>
</evidence>
<dbReference type="EMBL" id="JAMKFB020000014">
    <property type="protein sequence ID" value="KAL0176917.1"/>
    <property type="molecule type" value="Genomic_DNA"/>
</dbReference>